<accession>A0A0F9NX89</accession>
<gene>
    <name evidence="1" type="ORF">LCGC14_0914990</name>
</gene>
<comment type="caution">
    <text evidence="1">The sequence shown here is derived from an EMBL/GenBank/DDBJ whole genome shotgun (WGS) entry which is preliminary data.</text>
</comment>
<name>A0A0F9NX89_9ZZZZ</name>
<evidence type="ECO:0000313" key="1">
    <source>
        <dbReference type="EMBL" id="KKN22449.1"/>
    </source>
</evidence>
<sequence>MAFKGKYGIATIAASRGIKTYIGVGHCDNCGKDVRHDSSIDLEKWAAAEQELPSDNEIERQSLEKMKSRHTCDRVGPNKAFIFMPGGTA</sequence>
<reference evidence="1" key="1">
    <citation type="journal article" date="2015" name="Nature">
        <title>Complex archaea that bridge the gap between prokaryotes and eukaryotes.</title>
        <authorList>
            <person name="Spang A."/>
            <person name="Saw J.H."/>
            <person name="Jorgensen S.L."/>
            <person name="Zaremba-Niedzwiedzka K."/>
            <person name="Martijn J."/>
            <person name="Lind A.E."/>
            <person name="van Eijk R."/>
            <person name="Schleper C."/>
            <person name="Guy L."/>
            <person name="Ettema T.J."/>
        </authorList>
    </citation>
    <scope>NUCLEOTIDE SEQUENCE</scope>
</reference>
<dbReference type="EMBL" id="LAZR01003060">
    <property type="protein sequence ID" value="KKN22449.1"/>
    <property type="molecule type" value="Genomic_DNA"/>
</dbReference>
<dbReference type="AlphaFoldDB" id="A0A0F9NX89"/>
<organism evidence="1">
    <name type="scientific">marine sediment metagenome</name>
    <dbReference type="NCBI Taxonomy" id="412755"/>
    <lineage>
        <taxon>unclassified sequences</taxon>
        <taxon>metagenomes</taxon>
        <taxon>ecological metagenomes</taxon>
    </lineage>
</organism>
<proteinExistence type="predicted"/>
<protein>
    <submittedName>
        <fullName evidence="1">Uncharacterized protein</fullName>
    </submittedName>
</protein>